<dbReference type="PANTHER" id="PTHR37947">
    <property type="entry name" value="BLL2462 PROTEIN"/>
    <property type="match status" value="1"/>
</dbReference>
<dbReference type="SUPFAM" id="SSF52317">
    <property type="entry name" value="Class I glutamine amidotransferase-like"/>
    <property type="match status" value="1"/>
</dbReference>
<evidence type="ECO:0000256" key="1">
    <source>
        <dbReference type="SAM" id="MobiDB-lite"/>
    </source>
</evidence>
<dbReference type="Gene3D" id="3.40.50.410">
    <property type="entry name" value="von Willebrand factor, type A domain"/>
    <property type="match status" value="1"/>
</dbReference>
<dbReference type="InterPro" id="IPR029062">
    <property type="entry name" value="Class_I_gatase-like"/>
</dbReference>
<dbReference type="InterPro" id="IPR002035">
    <property type="entry name" value="VWF_A"/>
</dbReference>
<sequence length="946" mass="100440">MIGLALQRPVFLLLLVLLPLMFLAWRLWPPPLQPRRSLLTLVARLLLIALLVFALAGVRLTTSPNKRAVVAVVDLSASVKAHGNLDSEATQVRALQSGKGPDDLFGVVTFGHDAAVELPLTRDPGFESFQTQPDPSYTDVAGALRLAAGLIPDGYARQLILISDGRQNLGDAAGAVSALSADGVRVDVISVGQAPTAEAMVVSVDTAQELRDGQTATATVQLRSTGQAAGRLTLIVDDKEVASRDVTLPAGASTQVFDLPPMPIGIHTVRAELNAQPDTYTENNVSEAAVKVVGRPSVLVLEGKEGEGANVAAALKAAGMNVERRPAAGAPTDTTTLGRFDSTVVVDSPTDSFPRDSLGALAASVHDLGKGLVTIGGPTSYGPGGWQGTPLEQALPVSMDLPQRKDKPKVAVVLVMETMEDQYADKIVLDAASSVIDKLSPNDLVAVTDGRQGFLVDMTPASDKKSIFAKLSNANLGDPASYLPFVQKASDALLKTDAPLKHIVILGDGDAEESQPADMQNYLQGALAKGITTSAIGVNVHGQPQNMSYMQDIARWGGGRFYESNSASQVPDLFLKESVAALKPWFEQDAFFPKITAAGDLLQGVQTDSFPQLGGYVVTTPKQNAEQYLTSGKQDPVLAAWSYGLGRAVAWTSDSTGVWTSGFLKSSVSASLFARMVAWTLPGGGGDRLDVQAQPSGDGLQVSVVGPQLSGANLQLGVVWPNFQNSTQELLPTAPGRWEGRIMGAGVGTYLLHAALIKAGQPTAQADRAVSVSYSPEYLDLGRDDALLRQVAREGGGIVLAEAAAAWKQRPLPIAVNTDIFWLLVLFVALLWPLDVAVRRITLGPRQLLNTAVSLARERGGGDLEVGMPTELARLRERVATSRRRNVLEREPPSAKGQEGAPEPRRQPAATNRTAAEERAARRRREEEALSARLLEARRKRRGSGD</sequence>
<evidence type="ECO:0000313" key="5">
    <source>
        <dbReference type="Proteomes" id="UP000612893"/>
    </source>
</evidence>
<evidence type="ECO:0000259" key="3">
    <source>
        <dbReference type="SMART" id="SM00327"/>
    </source>
</evidence>
<feature type="transmembrane region" description="Helical" evidence="2">
    <location>
        <begin position="37"/>
        <end position="58"/>
    </location>
</feature>
<comment type="caution">
    <text evidence="4">The sequence shown here is derived from an EMBL/GenBank/DDBJ whole genome shotgun (WGS) entry which is preliminary data.</text>
</comment>
<dbReference type="PANTHER" id="PTHR37947:SF2">
    <property type="entry name" value="VON WILLEBRAND FACTOR TYPE A"/>
    <property type="match status" value="1"/>
</dbReference>
<feature type="compositionally biased region" description="Basic and acidic residues" evidence="1">
    <location>
        <begin position="915"/>
        <end position="929"/>
    </location>
</feature>
<dbReference type="Proteomes" id="UP000612893">
    <property type="component" value="Unassembled WGS sequence"/>
</dbReference>
<dbReference type="InterPro" id="IPR036465">
    <property type="entry name" value="vWFA_dom_sf"/>
</dbReference>
<reference evidence="4" key="1">
    <citation type="submission" date="2020-10" db="EMBL/GenBank/DDBJ databases">
        <title>Ca. Dormibacterota MAGs.</title>
        <authorList>
            <person name="Montgomery K."/>
        </authorList>
    </citation>
    <scope>NUCLEOTIDE SEQUENCE [LARGE SCALE GENOMIC DNA]</scope>
    <source>
        <strain evidence="4">SC8812_S17_10</strain>
    </source>
</reference>
<keyword evidence="2" id="KW-0472">Membrane</keyword>
<keyword evidence="2" id="KW-0812">Transmembrane</keyword>
<dbReference type="CDD" id="cd00198">
    <property type="entry name" value="vWFA"/>
    <property type="match status" value="1"/>
</dbReference>
<evidence type="ECO:0000256" key="2">
    <source>
        <dbReference type="SAM" id="Phobius"/>
    </source>
</evidence>
<dbReference type="EMBL" id="JAEKNR010000142">
    <property type="protein sequence ID" value="MBJ7599152.1"/>
    <property type="molecule type" value="Genomic_DNA"/>
</dbReference>
<accession>A0A934NE55</accession>
<gene>
    <name evidence="4" type="ORF">JF922_13875</name>
</gene>
<keyword evidence="2" id="KW-1133">Transmembrane helix</keyword>
<dbReference type="SUPFAM" id="SSF53300">
    <property type="entry name" value="vWA-like"/>
    <property type="match status" value="2"/>
</dbReference>
<proteinExistence type="predicted"/>
<dbReference type="AlphaFoldDB" id="A0A934NE55"/>
<dbReference type="Gene3D" id="3.40.50.880">
    <property type="match status" value="2"/>
</dbReference>
<feature type="compositionally biased region" description="Basic and acidic residues" evidence="1">
    <location>
        <begin position="883"/>
        <end position="893"/>
    </location>
</feature>
<feature type="transmembrane region" description="Helical" evidence="2">
    <location>
        <begin position="6"/>
        <end position="25"/>
    </location>
</feature>
<feature type="region of interest" description="Disordered" evidence="1">
    <location>
        <begin position="883"/>
        <end position="929"/>
    </location>
</feature>
<name>A0A934NE55_9BACT</name>
<dbReference type="RefSeq" id="WP_338202601.1">
    <property type="nucleotide sequence ID" value="NZ_JAEKNR010000142.1"/>
</dbReference>
<dbReference type="Pfam" id="PF13519">
    <property type="entry name" value="VWA_2"/>
    <property type="match status" value="1"/>
</dbReference>
<feature type="domain" description="VWFA" evidence="3">
    <location>
        <begin position="66"/>
        <end position="222"/>
    </location>
</feature>
<organism evidence="4 5">
    <name type="scientific">Candidatus Nephthysia bennettiae</name>
    <dbReference type="NCBI Taxonomy" id="3127016"/>
    <lineage>
        <taxon>Bacteria</taxon>
        <taxon>Bacillati</taxon>
        <taxon>Candidatus Dormiibacterota</taxon>
        <taxon>Candidatus Dormibacteria</taxon>
        <taxon>Candidatus Dormibacterales</taxon>
        <taxon>Candidatus Dormibacteraceae</taxon>
        <taxon>Candidatus Nephthysia</taxon>
    </lineage>
</organism>
<keyword evidence="5" id="KW-1185">Reference proteome</keyword>
<protein>
    <submittedName>
        <fullName evidence="4">VWA domain-containing protein</fullName>
    </submittedName>
</protein>
<dbReference type="SMART" id="SM00327">
    <property type="entry name" value="VWA"/>
    <property type="match status" value="1"/>
</dbReference>
<evidence type="ECO:0000313" key="4">
    <source>
        <dbReference type="EMBL" id="MBJ7599152.1"/>
    </source>
</evidence>